<comment type="cofactor">
    <cofactor evidence="2">
        <name>Mg(2+)</name>
        <dbReference type="ChEBI" id="CHEBI:18420"/>
    </cofactor>
</comment>
<evidence type="ECO:0000313" key="8">
    <source>
        <dbReference type="EMBL" id="SHE75176.1"/>
    </source>
</evidence>
<proteinExistence type="predicted"/>
<accession>A0A1M4W1U1</accession>
<evidence type="ECO:0000313" key="9">
    <source>
        <dbReference type="Proteomes" id="UP000184462"/>
    </source>
</evidence>
<dbReference type="GO" id="GO:0010945">
    <property type="term" value="F:coenzyme A diphosphatase activity"/>
    <property type="evidence" value="ECO:0007669"/>
    <property type="project" value="InterPro"/>
</dbReference>
<sequence>MAPFSRRKELENINYNNLNAKESAVMALVYPDEANAMQMVFIQRKSNSGVHSNQIGFPGGKVEKRDANYLETALRETEEEIGVKTSTVKLIRPLTKLYIPPSNFIVFPFLGFLDHQPKFILQETEVECVYSILLADCLNPINEVKTEVSAAYAKRMLVNAFNFNNRIVWGATAMMLAEIKSLMLNGLAGKSI</sequence>
<dbReference type="InterPro" id="IPR015797">
    <property type="entry name" value="NUDIX_hydrolase-like_dom_sf"/>
</dbReference>
<dbReference type="EMBL" id="FQTW01000005">
    <property type="protein sequence ID" value="SHE75176.1"/>
    <property type="molecule type" value="Genomic_DNA"/>
</dbReference>
<dbReference type="InterPro" id="IPR000086">
    <property type="entry name" value="NUDIX_hydrolase_dom"/>
</dbReference>
<dbReference type="PANTHER" id="PTHR12992">
    <property type="entry name" value="NUDIX HYDROLASE"/>
    <property type="match status" value="1"/>
</dbReference>
<keyword evidence="9" id="KW-1185">Reference proteome</keyword>
<dbReference type="CDD" id="cd03426">
    <property type="entry name" value="NUDIX_CoAse_Nudt7"/>
    <property type="match status" value="1"/>
</dbReference>
<dbReference type="Pfam" id="PF00293">
    <property type="entry name" value="NUDIX"/>
    <property type="match status" value="1"/>
</dbReference>
<reference evidence="8 9" key="1">
    <citation type="submission" date="2016-11" db="EMBL/GenBank/DDBJ databases">
        <authorList>
            <person name="Jaros S."/>
            <person name="Januszkiewicz K."/>
            <person name="Wedrychowicz H."/>
        </authorList>
    </citation>
    <scope>NUCLEOTIDE SEQUENCE [LARGE SCALE GENOMIC DNA]</scope>
    <source>
        <strain evidence="8 9">DSM 25661</strain>
    </source>
</reference>
<protein>
    <submittedName>
        <fullName evidence="8">8-oxo-dGTP pyrophosphatase MutT, NUDIX family</fullName>
    </submittedName>
</protein>
<dbReference type="InterPro" id="IPR045121">
    <property type="entry name" value="CoAse"/>
</dbReference>
<evidence type="ECO:0000256" key="2">
    <source>
        <dbReference type="ARBA" id="ARBA00001946"/>
    </source>
</evidence>
<gene>
    <name evidence="8" type="ORF">SAMN05444278_10531</name>
</gene>
<dbReference type="Gene3D" id="3.90.79.10">
    <property type="entry name" value="Nucleoside Triphosphate Pyrophosphohydrolase"/>
    <property type="match status" value="1"/>
</dbReference>
<name>A0A1M4W1U1_9FLAO</name>
<dbReference type="GO" id="GO:0046872">
    <property type="term" value="F:metal ion binding"/>
    <property type="evidence" value="ECO:0007669"/>
    <property type="project" value="UniProtKB-KW"/>
</dbReference>
<dbReference type="PANTHER" id="PTHR12992:SF11">
    <property type="entry name" value="MITOCHONDRIAL COENZYME A DIPHOSPHATASE NUDT8"/>
    <property type="match status" value="1"/>
</dbReference>
<evidence type="ECO:0000256" key="4">
    <source>
        <dbReference type="ARBA" id="ARBA00022801"/>
    </source>
</evidence>
<keyword evidence="3" id="KW-0479">Metal-binding</keyword>
<dbReference type="SUPFAM" id="SSF55811">
    <property type="entry name" value="Nudix"/>
    <property type="match status" value="1"/>
</dbReference>
<dbReference type="PROSITE" id="PS51462">
    <property type="entry name" value="NUDIX"/>
    <property type="match status" value="1"/>
</dbReference>
<evidence type="ECO:0000256" key="6">
    <source>
        <dbReference type="ARBA" id="ARBA00023211"/>
    </source>
</evidence>
<keyword evidence="4" id="KW-0378">Hydrolase</keyword>
<evidence type="ECO:0000259" key="7">
    <source>
        <dbReference type="PROSITE" id="PS51462"/>
    </source>
</evidence>
<dbReference type="AlphaFoldDB" id="A0A1M4W1U1"/>
<organism evidence="8 9">
    <name type="scientific">Psychroflexus salarius</name>
    <dbReference type="NCBI Taxonomy" id="1155689"/>
    <lineage>
        <taxon>Bacteria</taxon>
        <taxon>Pseudomonadati</taxon>
        <taxon>Bacteroidota</taxon>
        <taxon>Flavobacteriia</taxon>
        <taxon>Flavobacteriales</taxon>
        <taxon>Flavobacteriaceae</taxon>
        <taxon>Psychroflexus</taxon>
    </lineage>
</organism>
<evidence type="ECO:0000256" key="5">
    <source>
        <dbReference type="ARBA" id="ARBA00022842"/>
    </source>
</evidence>
<dbReference type="STRING" id="1155689.SAMN05444278_10531"/>
<comment type="cofactor">
    <cofactor evidence="1">
        <name>Mn(2+)</name>
        <dbReference type="ChEBI" id="CHEBI:29035"/>
    </cofactor>
</comment>
<feature type="domain" description="Nudix hydrolase" evidence="7">
    <location>
        <begin position="20"/>
        <end position="154"/>
    </location>
</feature>
<evidence type="ECO:0000256" key="1">
    <source>
        <dbReference type="ARBA" id="ARBA00001936"/>
    </source>
</evidence>
<keyword evidence="6" id="KW-0464">Manganese</keyword>
<keyword evidence="5" id="KW-0460">Magnesium</keyword>
<evidence type="ECO:0000256" key="3">
    <source>
        <dbReference type="ARBA" id="ARBA00022723"/>
    </source>
</evidence>
<dbReference type="Proteomes" id="UP000184462">
    <property type="component" value="Unassembled WGS sequence"/>
</dbReference>